<reference evidence="2 3" key="1">
    <citation type="journal article" date="2019" name="Commun. Biol.">
        <title>The bagworm genome reveals a unique fibroin gene that provides high tensile strength.</title>
        <authorList>
            <person name="Kono N."/>
            <person name="Nakamura H."/>
            <person name="Ohtoshi R."/>
            <person name="Tomita M."/>
            <person name="Numata K."/>
            <person name="Arakawa K."/>
        </authorList>
    </citation>
    <scope>NUCLEOTIDE SEQUENCE [LARGE SCALE GENOMIC DNA]</scope>
</reference>
<gene>
    <name evidence="2" type="primary">TMPRSS13</name>
    <name evidence="2" type="ORF">EVAR_21137_1</name>
</gene>
<organism evidence="2 3">
    <name type="scientific">Eumeta variegata</name>
    <name type="common">Bagworm moth</name>
    <name type="synonym">Eumeta japonica</name>
    <dbReference type="NCBI Taxonomy" id="151549"/>
    <lineage>
        <taxon>Eukaryota</taxon>
        <taxon>Metazoa</taxon>
        <taxon>Ecdysozoa</taxon>
        <taxon>Arthropoda</taxon>
        <taxon>Hexapoda</taxon>
        <taxon>Insecta</taxon>
        <taxon>Pterygota</taxon>
        <taxon>Neoptera</taxon>
        <taxon>Endopterygota</taxon>
        <taxon>Lepidoptera</taxon>
        <taxon>Glossata</taxon>
        <taxon>Ditrysia</taxon>
        <taxon>Tineoidea</taxon>
        <taxon>Psychidae</taxon>
        <taxon>Oiketicinae</taxon>
        <taxon>Eumeta</taxon>
    </lineage>
</organism>
<name>A0A4C1VTV2_EUMVA</name>
<evidence type="ECO:0000256" key="1">
    <source>
        <dbReference type="SAM" id="MobiDB-lite"/>
    </source>
</evidence>
<keyword evidence="3" id="KW-1185">Reference proteome</keyword>
<dbReference type="EMBL" id="BGZK01000412">
    <property type="protein sequence ID" value="GBP42133.1"/>
    <property type="molecule type" value="Genomic_DNA"/>
</dbReference>
<comment type="caution">
    <text evidence="2">The sequence shown here is derived from an EMBL/GenBank/DDBJ whole genome shotgun (WGS) entry which is preliminary data.</text>
</comment>
<accession>A0A4C1VTV2</accession>
<dbReference type="Proteomes" id="UP000299102">
    <property type="component" value="Unassembled WGS sequence"/>
</dbReference>
<dbReference type="AlphaFoldDB" id="A0A4C1VTV2"/>
<keyword evidence="2" id="KW-0645">Protease</keyword>
<dbReference type="STRING" id="151549.A0A4C1VTV2"/>
<keyword evidence="2" id="KW-0378">Hydrolase</keyword>
<dbReference type="GO" id="GO:0008233">
    <property type="term" value="F:peptidase activity"/>
    <property type="evidence" value="ECO:0007669"/>
    <property type="project" value="UniProtKB-KW"/>
</dbReference>
<sequence>MIDVRPPPPARTEARSYWFRNRSDEHRYVAPTKQDWCRADQRDGARLQPPASFALSQYPTSPGGIKSYSGPDAAHGPVVTHVCCKASGRTNKNFCRNVVMDNWFTSFPLVEELLKDYKLIALKTVRKNKPQMQSYFISTKGRECRAVPCRAVSCRAVSSRAVPCRLVPSRAVPSRAVPSRAVPSRAVPSRAVPSRAVPSRAVPSRAVPSRAVPSRAVPSRAVPFRAVPSRAVPSRAVSSRAVPFQASETNKRRFQVFKT</sequence>
<dbReference type="OrthoDB" id="7387316at2759"/>
<evidence type="ECO:0000313" key="3">
    <source>
        <dbReference type="Proteomes" id="UP000299102"/>
    </source>
</evidence>
<evidence type="ECO:0000313" key="2">
    <source>
        <dbReference type="EMBL" id="GBP42133.1"/>
    </source>
</evidence>
<keyword evidence="2" id="KW-0472">Membrane</keyword>
<keyword evidence="2" id="KW-0812">Transmembrane</keyword>
<feature type="region of interest" description="Disordered" evidence="1">
    <location>
        <begin position="189"/>
        <end position="213"/>
    </location>
</feature>
<protein>
    <submittedName>
        <fullName evidence="2">Transmembrane protease serine 13</fullName>
    </submittedName>
</protein>
<dbReference type="GO" id="GO:0006508">
    <property type="term" value="P:proteolysis"/>
    <property type="evidence" value="ECO:0007669"/>
    <property type="project" value="UniProtKB-KW"/>
</dbReference>
<proteinExistence type="predicted"/>